<feature type="domain" description="Fibronectin type-III" evidence="4">
    <location>
        <begin position="32"/>
        <end position="127"/>
    </location>
</feature>
<dbReference type="SMART" id="SM00060">
    <property type="entry name" value="FN3"/>
    <property type="match status" value="5"/>
</dbReference>
<dbReference type="Pfam" id="PF00041">
    <property type="entry name" value="fn3"/>
    <property type="match status" value="3"/>
</dbReference>
<dbReference type="EMBL" id="OV651819">
    <property type="protein sequence ID" value="CAH1112856.1"/>
    <property type="molecule type" value="Genomic_DNA"/>
</dbReference>
<accession>A0A9P0D7B9</accession>
<protein>
    <recommendedName>
        <fullName evidence="4">Fibronectin type-III domain-containing protein</fullName>
    </recommendedName>
</protein>
<dbReference type="Gene3D" id="2.60.40.10">
    <property type="entry name" value="Immunoglobulins"/>
    <property type="match status" value="5"/>
</dbReference>
<dbReference type="PANTHER" id="PTHR13817:SF175">
    <property type="entry name" value="IG-LIKE AND FIBRONECTIN TYPE-III DOMAIN-CONTAINING PROTEIN C27B7.7"/>
    <property type="match status" value="1"/>
</dbReference>
<organism evidence="5 6">
    <name type="scientific">Psylliodes chrysocephalus</name>
    <dbReference type="NCBI Taxonomy" id="3402493"/>
    <lineage>
        <taxon>Eukaryota</taxon>
        <taxon>Metazoa</taxon>
        <taxon>Ecdysozoa</taxon>
        <taxon>Arthropoda</taxon>
        <taxon>Hexapoda</taxon>
        <taxon>Insecta</taxon>
        <taxon>Pterygota</taxon>
        <taxon>Neoptera</taxon>
        <taxon>Endopterygota</taxon>
        <taxon>Coleoptera</taxon>
        <taxon>Polyphaga</taxon>
        <taxon>Cucujiformia</taxon>
        <taxon>Chrysomeloidea</taxon>
        <taxon>Chrysomelidae</taxon>
        <taxon>Galerucinae</taxon>
        <taxon>Alticini</taxon>
        <taxon>Psylliodes</taxon>
    </lineage>
</organism>
<evidence type="ECO:0000256" key="2">
    <source>
        <dbReference type="SAM" id="MobiDB-lite"/>
    </source>
</evidence>
<dbReference type="InterPro" id="IPR036116">
    <property type="entry name" value="FN3_sf"/>
</dbReference>
<keyword evidence="3" id="KW-0732">Signal</keyword>
<dbReference type="SUPFAM" id="SSF49265">
    <property type="entry name" value="Fibronectin type III"/>
    <property type="match status" value="3"/>
</dbReference>
<dbReference type="CDD" id="cd00063">
    <property type="entry name" value="FN3"/>
    <property type="match status" value="4"/>
</dbReference>
<name>A0A9P0D7B9_9CUCU</name>
<feature type="domain" description="Fibronectin type-III" evidence="4">
    <location>
        <begin position="434"/>
        <end position="533"/>
    </location>
</feature>
<feature type="domain" description="Fibronectin type-III" evidence="4">
    <location>
        <begin position="234"/>
        <end position="329"/>
    </location>
</feature>
<sequence>MKQTLNCILLLTLYISWAFAEEAQTQLNLQGIPNPPQLLGVECHIKDATIQWRPMGDNLAPILYYIIQYNTSFIPEEWKDFGQAPSSDSIYNVNLAPWANYTFRVIAVNKIGQSKPSLHSEVCTTPAEVPRTNPDNVRLEGDEDNLVITWTPMPQIEHGGPGFKYRVGWKRAINGEDYEFVDIDNYKQNRLIIPNQPYFHLYYIVVGAANELGQANVAPLTVTGYSGESKPVRAPTNFTLLDILGPTTALFSWEPVPKESIRGHFKGYKIKIWSKTSPIAKDIYVKGDTSKALISNFDPYTTCYAQVNVFNNKYDGPPSDVISFNTPEGRPEGMQGLEAYPLGSTGFLLKWDKPDKPNGILTGYNIYWSKIDSGMVNEPNSRIPQIADPNVNTAKLDGLQADSSYRIYITATSKAGESHRYFIEKNTRQHGNYKPSKPSFEWVFVNPDRTSVRIHWLPAEDGNGGTYFLVKYKKRGELNFHCCDEKYEDWIIISGLEDSTVYEFIVTAVDGPSPDLFTDSDMQEISTYSKPETLLIQPVSTTSDHKQGPKSGYGDGDSVDGIKPEVIPSTPPHSNKQFIEGTSRD</sequence>
<feature type="signal peptide" evidence="3">
    <location>
        <begin position="1"/>
        <end position="20"/>
    </location>
</feature>
<dbReference type="FunFam" id="2.60.40.10:FF:000028">
    <property type="entry name" value="Neuronal cell adhesion molecule"/>
    <property type="match status" value="1"/>
</dbReference>
<feature type="domain" description="Fibronectin type-III" evidence="4">
    <location>
        <begin position="130"/>
        <end position="229"/>
    </location>
</feature>
<dbReference type="OrthoDB" id="6244967at2759"/>
<keyword evidence="1" id="KW-0677">Repeat</keyword>
<dbReference type="InterPro" id="IPR013783">
    <property type="entry name" value="Ig-like_fold"/>
</dbReference>
<evidence type="ECO:0000256" key="3">
    <source>
        <dbReference type="SAM" id="SignalP"/>
    </source>
</evidence>
<reference evidence="5" key="1">
    <citation type="submission" date="2022-01" db="EMBL/GenBank/DDBJ databases">
        <authorList>
            <person name="King R."/>
        </authorList>
    </citation>
    <scope>NUCLEOTIDE SEQUENCE</scope>
</reference>
<dbReference type="PANTHER" id="PTHR13817">
    <property type="entry name" value="TITIN"/>
    <property type="match status" value="1"/>
</dbReference>
<dbReference type="InterPro" id="IPR003961">
    <property type="entry name" value="FN3_dom"/>
</dbReference>
<dbReference type="Proteomes" id="UP001153636">
    <property type="component" value="Chromosome 7"/>
</dbReference>
<dbReference type="AlphaFoldDB" id="A0A9P0D7B9"/>
<feature type="region of interest" description="Disordered" evidence="2">
    <location>
        <begin position="538"/>
        <end position="585"/>
    </location>
</feature>
<feature type="domain" description="Fibronectin type-III" evidence="4">
    <location>
        <begin position="330"/>
        <end position="431"/>
    </location>
</feature>
<keyword evidence="6" id="KW-1185">Reference proteome</keyword>
<evidence type="ECO:0000259" key="4">
    <source>
        <dbReference type="PROSITE" id="PS50853"/>
    </source>
</evidence>
<feature type="chain" id="PRO_5040138103" description="Fibronectin type-III domain-containing protein" evidence="3">
    <location>
        <begin position="21"/>
        <end position="585"/>
    </location>
</feature>
<evidence type="ECO:0000313" key="5">
    <source>
        <dbReference type="EMBL" id="CAH1112856.1"/>
    </source>
</evidence>
<dbReference type="PROSITE" id="PS50853">
    <property type="entry name" value="FN3"/>
    <property type="match status" value="5"/>
</dbReference>
<dbReference type="InterPro" id="IPR050964">
    <property type="entry name" value="Striated_Muscle_Regulatory"/>
</dbReference>
<evidence type="ECO:0000256" key="1">
    <source>
        <dbReference type="ARBA" id="ARBA00022737"/>
    </source>
</evidence>
<proteinExistence type="predicted"/>
<gene>
    <name evidence="5" type="ORF">PSYICH_LOCUS13929</name>
</gene>
<evidence type="ECO:0000313" key="6">
    <source>
        <dbReference type="Proteomes" id="UP001153636"/>
    </source>
</evidence>
<dbReference type="FunFam" id="2.60.40.10:FF:001687">
    <property type="entry name" value="Neuroglian, isoform E"/>
    <property type="match status" value="1"/>
</dbReference>